<evidence type="ECO:0000313" key="2">
    <source>
        <dbReference type="Proteomes" id="UP000051386"/>
    </source>
</evidence>
<name>A0A0R0D3Q1_9GAMM</name>
<dbReference type="RefSeq" id="WP_057509276.1">
    <property type="nucleotide sequence ID" value="NZ_LDJK01000071.1"/>
</dbReference>
<reference evidence="1 2" key="1">
    <citation type="submission" date="2015-05" db="EMBL/GenBank/DDBJ databases">
        <title>Genome sequencing and analysis of members of genus Stenotrophomonas.</title>
        <authorList>
            <person name="Patil P.P."/>
            <person name="Midha S."/>
            <person name="Patil P.B."/>
        </authorList>
    </citation>
    <scope>NUCLEOTIDE SEQUENCE [LARGE SCALE GENOMIC DNA]</scope>
    <source>
        <strain evidence="1 2">DSM 21508</strain>
    </source>
</reference>
<accession>A0A0R0D3Q1</accession>
<dbReference type="AlphaFoldDB" id="A0A0R0D3Q1"/>
<organism evidence="1 2">
    <name type="scientific">Stenotrophomonas chelatiphaga</name>
    <dbReference type="NCBI Taxonomy" id="517011"/>
    <lineage>
        <taxon>Bacteria</taxon>
        <taxon>Pseudomonadati</taxon>
        <taxon>Pseudomonadota</taxon>
        <taxon>Gammaproteobacteria</taxon>
        <taxon>Lysobacterales</taxon>
        <taxon>Lysobacteraceae</taxon>
        <taxon>Stenotrophomonas</taxon>
    </lineage>
</organism>
<proteinExistence type="predicted"/>
<gene>
    <name evidence="1" type="ORF">ABB28_14385</name>
</gene>
<evidence type="ECO:0000313" key="1">
    <source>
        <dbReference type="EMBL" id="KRG72577.1"/>
    </source>
</evidence>
<dbReference type="Proteomes" id="UP000051386">
    <property type="component" value="Unassembled WGS sequence"/>
</dbReference>
<dbReference type="PATRIC" id="fig|517011.3.peg.2935"/>
<sequence length="135" mass="14625">MTDLFAATVAAALSRLQTDPSAFDTVLAPHGEAGALRPSLQELLDTRQQALKADADVGLVADMLRRDQKFAPPGRPSIHLVQLRKQQASAKQAALIARQAYGRAAQDFVRALSLKITPRLTPIAVADRWMQTKLG</sequence>
<dbReference type="EMBL" id="LDJK01000071">
    <property type="protein sequence ID" value="KRG72577.1"/>
    <property type="molecule type" value="Genomic_DNA"/>
</dbReference>
<protein>
    <submittedName>
        <fullName evidence="1">Uncharacterized protein</fullName>
    </submittedName>
</protein>
<keyword evidence="2" id="KW-1185">Reference proteome</keyword>
<comment type="caution">
    <text evidence="1">The sequence shown here is derived from an EMBL/GenBank/DDBJ whole genome shotgun (WGS) entry which is preliminary data.</text>
</comment>